<evidence type="ECO:0000313" key="1">
    <source>
        <dbReference type="EMBL" id="ELY48761.1"/>
    </source>
</evidence>
<name>L9WHN8_9EURY</name>
<accession>L9WHN8</accession>
<dbReference type="AlphaFoldDB" id="L9WHN8"/>
<sequence>MISHSTGNEWIDCCSVTNDFVTVLYITCPDRGFLLFVELLLEFVVTAYDFFRLIVFSEGIPITENIRIWFKQCH</sequence>
<dbReference type="Proteomes" id="UP000011602">
    <property type="component" value="Unassembled WGS sequence"/>
</dbReference>
<gene>
    <name evidence="1" type="ORF">C493_21786</name>
</gene>
<comment type="caution">
    <text evidence="1">The sequence shown here is derived from an EMBL/GenBank/DDBJ whole genome shotgun (WGS) entry which is preliminary data.</text>
</comment>
<proteinExistence type="predicted"/>
<evidence type="ECO:0000313" key="2">
    <source>
        <dbReference type="Proteomes" id="UP000011602"/>
    </source>
</evidence>
<organism evidence="1 2">
    <name type="scientific">Natronolimnohabitans innermongolicus JCM 12255</name>
    <dbReference type="NCBI Taxonomy" id="1227499"/>
    <lineage>
        <taxon>Archaea</taxon>
        <taxon>Methanobacteriati</taxon>
        <taxon>Methanobacteriota</taxon>
        <taxon>Stenosarchaea group</taxon>
        <taxon>Halobacteria</taxon>
        <taxon>Halobacteriales</taxon>
        <taxon>Natrialbaceae</taxon>
        <taxon>Natronolimnohabitans</taxon>
    </lineage>
</organism>
<keyword evidence="2" id="KW-1185">Reference proteome</keyword>
<protein>
    <submittedName>
        <fullName evidence="1">Uncharacterized protein</fullName>
    </submittedName>
</protein>
<dbReference type="EMBL" id="AOHZ01000109">
    <property type="protein sequence ID" value="ELY48761.1"/>
    <property type="molecule type" value="Genomic_DNA"/>
</dbReference>
<reference evidence="1 2" key="1">
    <citation type="journal article" date="2014" name="PLoS Genet.">
        <title>Phylogenetically driven sequencing of extremely halophilic archaea reveals strategies for static and dynamic osmo-response.</title>
        <authorList>
            <person name="Becker E.A."/>
            <person name="Seitzer P.M."/>
            <person name="Tritt A."/>
            <person name="Larsen D."/>
            <person name="Krusor M."/>
            <person name="Yao A.I."/>
            <person name="Wu D."/>
            <person name="Madern D."/>
            <person name="Eisen J.A."/>
            <person name="Darling A.E."/>
            <person name="Facciotti M.T."/>
        </authorList>
    </citation>
    <scope>NUCLEOTIDE SEQUENCE [LARGE SCALE GENOMIC DNA]</scope>
    <source>
        <strain evidence="1 2">JCM 12255</strain>
    </source>
</reference>